<sequence length="338" mass="36451">MVTAARPISRRFPRSARAVAAFAVLLAAGLPACSTHADVAPYAAATRADPTFGNTFRHEFADVDGVRMHYVTGGSGTPVVLIHGWPQTWYGWWPIMPALAEHHTVYAVDLPGLGDSTGAPTGYDKATLARYLHTLIAERLGVRDARVVGHDFGAAVAFQYASQFPRDTTRLGYLDLPLPGPAVDAATYRSLSWHIAFHSQRRVPEAVVGDDVREYLALFYPQVSYGGTAFGGTSDRSPFTAADVDEYARTYGNPGALSGGFELYRALDKDVRDTVAAPPVHIPTLLLTAEGQLDAVRATVAPRLPDIVQAADVPHAGHWLAEENPEFVTAQLSRFLDG</sequence>
<proteinExistence type="predicted"/>
<evidence type="ECO:0000256" key="2">
    <source>
        <dbReference type="SAM" id="SignalP"/>
    </source>
</evidence>
<dbReference type="EMBL" id="JACHIT010000001">
    <property type="protein sequence ID" value="MBB5915192.1"/>
    <property type="molecule type" value="Genomic_DNA"/>
</dbReference>
<dbReference type="InterPro" id="IPR000073">
    <property type="entry name" value="AB_hydrolase_1"/>
</dbReference>
<dbReference type="Pfam" id="PF00561">
    <property type="entry name" value="Abhydrolase_1"/>
    <property type="match status" value="1"/>
</dbReference>
<feature type="domain" description="AB hydrolase-1" evidence="3">
    <location>
        <begin position="78"/>
        <end position="165"/>
    </location>
</feature>
<feature type="signal peptide" evidence="2">
    <location>
        <begin position="1"/>
        <end position="37"/>
    </location>
</feature>
<comment type="caution">
    <text evidence="4">The sequence shown here is derived from an EMBL/GenBank/DDBJ whole genome shotgun (WGS) entry which is preliminary data.</text>
</comment>
<keyword evidence="2" id="KW-0732">Signal</keyword>
<dbReference type="Proteomes" id="UP000540412">
    <property type="component" value="Unassembled WGS sequence"/>
</dbReference>
<dbReference type="InterPro" id="IPR000639">
    <property type="entry name" value="Epox_hydrolase-like"/>
</dbReference>
<feature type="chain" id="PRO_5031456737" evidence="2">
    <location>
        <begin position="38"/>
        <end position="338"/>
    </location>
</feature>
<evidence type="ECO:0000313" key="5">
    <source>
        <dbReference type="Proteomes" id="UP000540412"/>
    </source>
</evidence>
<evidence type="ECO:0000256" key="1">
    <source>
        <dbReference type="ARBA" id="ARBA00022801"/>
    </source>
</evidence>
<accession>A0A7W9PFL0</accession>
<keyword evidence="5" id="KW-1185">Reference proteome</keyword>
<dbReference type="PRINTS" id="PR00412">
    <property type="entry name" value="EPOXHYDRLASE"/>
</dbReference>
<evidence type="ECO:0000313" key="4">
    <source>
        <dbReference type="EMBL" id="MBB5915192.1"/>
    </source>
</evidence>
<keyword evidence="1" id="KW-0378">Hydrolase</keyword>
<dbReference type="Gene3D" id="3.40.50.1820">
    <property type="entry name" value="alpha/beta hydrolase"/>
    <property type="match status" value="1"/>
</dbReference>
<gene>
    <name evidence="4" type="ORF">BJY24_004059</name>
</gene>
<protein>
    <submittedName>
        <fullName evidence="4">Pimeloyl-ACP methyl ester carboxylesterase</fullName>
    </submittedName>
</protein>
<dbReference type="PANTHER" id="PTHR43329">
    <property type="entry name" value="EPOXIDE HYDROLASE"/>
    <property type="match status" value="1"/>
</dbReference>
<dbReference type="InterPro" id="IPR029058">
    <property type="entry name" value="AB_hydrolase_fold"/>
</dbReference>
<dbReference type="SUPFAM" id="SSF53474">
    <property type="entry name" value="alpha/beta-Hydrolases"/>
    <property type="match status" value="1"/>
</dbReference>
<evidence type="ECO:0000259" key="3">
    <source>
        <dbReference type="Pfam" id="PF00561"/>
    </source>
</evidence>
<reference evidence="4 5" key="1">
    <citation type="submission" date="2020-08" db="EMBL/GenBank/DDBJ databases">
        <title>Sequencing the genomes of 1000 actinobacteria strains.</title>
        <authorList>
            <person name="Klenk H.-P."/>
        </authorList>
    </citation>
    <scope>NUCLEOTIDE SEQUENCE [LARGE SCALE GENOMIC DNA]</scope>
    <source>
        <strain evidence="4 5">DSM 43582</strain>
    </source>
</reference>
<dbReference type="RefSeq" id="WP_040746829.1">
    <property type="nucleotide sequence ID" value="NZ_JACHIT010000001.1"/>
</dbReference>
<organism evidence="4 5">
    <name type="scientific">Nocardia transvalensis</name>
    <dbReference type="NCBI Taxonomy" id="37333"/>
    <lineage>
        <taxon>Bacteria</taxon>
        <taxon>Bacillati</taxon>
        <taxon>Actinomycetota</taxon>
        <taxon>Actinomycetes</taxon>
        <taxon>Mycobacteriales</taxon>
        <taxon>Nocardiaceae</taxon>
        <taxon>Nocardia</taxon>
    </lineage>
</organism>
<name>A0A7W9PFL0_9NOCA</name>
<dbReference type="AlphaFoldDB" id="A0A7W9PFL0"/>
<dbReference type="GO" id="GO:0016787">
    <property type="term" value="F:hydrolase activity"/>
    <property type="evidence" value="ECO:0007669"/>
    <property type="project" value="UniProtKB-KW"/>
</dbReference>